<feature type="region of interest" description="Disordered" evidence="1">
    <location>
        <begin position="60"/>
        <end position="79"/>
    </location>
</feature>
<dbReference type="InterPro" id="IPR039564">
    <property type="entry name" value="Peptidase_C39-like"/>
</dbReference>
<dbReference type="Gene3D" id="3.90.70.10">
    <property type="entry name" value="Cysteine proteinases"/>
    <property type="match status" value="1"/>
</dbReference>
<feature type="domain" description="Peptidase C39-like" evidence="2">
    <location>
        <begin position="119"/>
        <end position="283"/>
    </location>
</feature>
<dbReference type="AlphaFoldDB" id="A0A927W9C4"/>
<reference evidence="3" key="1">
    <citation type="submission" date="2019-04" db="EMBL/GenBank/DDBJ databases">
        <title>Evolution of Biomass-Degrading Anaerobic Consortia Revealed by Metagenomics.</title>
        <authorList>
            <person name="Peng X."/>
        </authorList>
    </citation>
    <scope>NUCLEOTIDE SEQUENCE</scope>
    <source>
        <strain evidence="3">SIG254</strain>
    </source>
</reference>
<organism evidence="3 4">
    <name type="scientific">Clostridium sulfidigenes</name>
    <dbReference type="NCBI Taxonomy" id="318464"/>
    <lineage>
        <taxon>Bacteria</taxon>
        <taxon>Bacillati</taxon>
        <taxon>Bacillota</taxon>
        <taxon>Clostridia</taxon>
        <taxon>Eubacteriales</taxon>
        <taxon>Clostridiaceae</taxon>
        <taxon>Clostridium</taxon>
    </lineage>
</organism>
<dbReference type="EMBL" id="SVCM01000142">
    <property type="protein sequence ID" value="MBE6060965.1"/>
    <property type="molecule type" value="Genomic_DNA"/>
</dbReference>
<evidence type="ECO:0000259" key="2">
    <source>
        <dbReference type="Pfam" id="PF13529"/>
    </source>
</evidence>
<dbReference type="PANTHER" id="PTHR37806">
    <property type="entry name" value="LMO0724 PROTEIN"/>
    <property type="match status" value="1"/>
</dbReference>
<gene>
    <name evidence="3" type="ORF">E7215_12440</name>
</gene>
<proteinExistence type="predicted"/>
<accession>A0A927W9C4</accession>
<dbReference type="Proteomes" id="UP000768462">
    <property type="component" value="Unassembled WGS sequence"/>
</dbReference>
<protein>
    <recommendedName>
        <fullName evidence="2">Peptidase C39-like domain-containing protein</fullName>
    </recommendedName>
</protein>
<evidence type="ECO:0000313" key="3">
    <source>
        <dbReference type="EMBL" id="MBE6060965.1"/>
    </source>
</evidence>
<dbReference type="Pfam" id="PF13529">
    <property type="entry name" value="Peptidase_C39_2"/>
    <property type="match status" value="1"/>
</dbReference>
<dbReference type="PANTHER" id="PTHR37806:SF1">
    <property type="entry name" value="PEPTIDASE C39-LIKE DOMAIN-CONTAINING PROTEIN"/>
    <property type="match status" value="1"/>
</dbReference>
<comment type="caution">
    <text evidence="3">The sequence shown here is derived from an EMBL/GenBank/DDBJ whole genome shotgun (WGS) entry which is preliminary data.</text>
</comment>
<evidence type="ECO:0000256" key="1">
    <source>
        <dbReference type="SAM" id="MobiDB-lite"/>
    </source>
</evidence>
<evidence type="ECO:0000313" key="4">
    <source>
        <dbReference type="Proteomes" id="UP000768462"/>
    </source>
</evidence>
<name>A0A927W9C4_9CLOT</name>
<sequence>MKKLFALFVLALSFVALTITFNIYIYESKKVSALQDHMSFLASKGNVSYISSEEEARLEKEEKRRIKEEEKAAKEEAKRKAKEEAEAKKAEEKRLKEEELQKKKDELEKALNASKQINLDVAIINQLPEYKNGCEATSLTMMLNYAGVDVSKDSVIGKVKRDLTPIKYDSKGSIIEWGNPKKGFVGDITGKTPGYSIDPVALAPVINEYLPDKALDLTGCDYGELENVLSSGRPIVVWITSTFKEPKVSHTWTSNGTVINSYFTQHAVLITGMDENSIYYNDPLTGVKNAKIDKNTFKSVWTKMGKKALSYYK</sequence>
<dbReference type="InterPro" id="IPR016997">
    <property type="entry name" value="UCP032442"/>
</dbReference>
<dbReference type="PIRSF" id="PIRSF032442">
    <property type="entry name" value="UCP032442"/>
    <property type="match status" value="1"/>
</dbReference>